<dbReference type="Proteomes" id="UP000059680">
    <property type="component" value="Chromosome 1"/>
</dbReference>
<keyword evidence="3" id="KW-1185">Reference proteome</keyword>
<dbReference type="AlphaFoldDB" id="A0A0P0V7L3"/>
<dbReference type="EMBL" id="AP014957">
    <property type="protein sequence ID" value="BAS74103.1"/>
    <property type="molecule type" value="Genomic_DNA"/>
</dbReference>
<reference evidence="2 3" key="2">
    <citation type="journal article" date="2013" name="Plant Cell Physiol.">
        <title>Rice Annotation Project Database (RAP-DB): an integrative and interactive database for rice genomics.</title>
        <authorList>
            <person name="Sakai H."/>
            <person name="Lee S.S."/>
            <person name="Tanaka T."/>
            <person name="Numa H."/>
            <person name="Kim J."/>
            <person name="Kawahara Y."/>
            <person name="Wakimoto H."/>
            <person name="Yang C.C."/>
            <person name="Iwamoto M."/>
            <person name="Abe T."/>
            <person name="Yamada Y."/>
            <person name="Muto A."/>
            <person name="Inokuchi H."/>
            <person name="Ikemura T."/>
            <person name="Matsumoto T."/>
            <person name="Sasaki T."/>
            <person name="Itoh T."/>
        </authorList>
    </citation>
    <scope>NUCLEOTIDE SEQUENCE [LARGE SCALE GENOMIC DNA]</scope>
    <source>
        <strain evidence="3">cv. Nipponbare</strain>
    </source>
</reference>
<reference evidence="3" key="1">
    <citation type="journal article" date="2005" name="Nature">
        <title>The map-based sequence of the rice genome.</title>
        <authorList>
            <consortium name="International rice genome sequencing project (IRGSP)"/>
            <person name="Matsumoto T."/>
            <person name="Wu J."/>
            <person name="Kanamori H."/>
            <person name="Katayose Y."/>
            <person name="Fujisawa M."/>
            <person name="Namiki N."/>
            <person name="Mizuno H."/>
            <person name="Yamamoto K."/>
            <person name="Antonio B.A."/>
            <person name="Baba T."/>
            <person name="Sakata K."/>
            <person name="Nagamura Y."/>
            <person name="Aoki H."/>
            <person name="Arikawa K."/>
            <person name="Arita K."/>
            <person name="Bito T."/>
            <person name="Chiden Y."/>
            <person name="Fujitsuka N."/>
            <person name="Fukunaka R."/>
            <person name="Hamada M."/>
            <person name="Harada C."/>
            <person name="Hayashi A."/>
            <person name="Hijishita S."/>
            <person name="Honda M."/>
            <person name="Hosokawa S."/>
            <person name="Ichikawa Y."/>
            <person name="Idonuma A."/>
            <person name="Iijima M."/>
            <person name="Ikeda M."/>
            <person name="Ikeno M."/>
            <person name="Ito K."/>
            <person name="Ito S."/>
            <person name="Ito T."/>
            <person name="Ito Y."/>
            <person name="Ito Y."/>
            <person name="Iwabuchi A."/>
            <person name="Kamiya K."/>
            <person name="Karasawa W."/>
            <person name="Kurita K."/>
            <person name="Katagiri S."/>
            <person name="Kikuta A."/>
            <person name="Kobayashi H."/>
            <person name="Kobayashi N."/>
            <person name="Machita K."/>
            <person name="Maehara T."/>
            <person name="Masukawa M."/>
            <person name="Mizubayashi T."/>
            <person name="Mukai Y."/>
            <person name="Nagasaki H."/>
            <person name="Nagata Y."/>
            <person name="Naito S."/>
            <person name="Nakashima M."/>
            <person name="Nakama Y."/>
            <person name="Nakamichi Y."/>
            <person name="Nakamura M."/>
            <person name="Meguro A."/>
            <person name="Negishi M."/>
            <person name="Ohta I."/>
            <person name="Ohta T."/>
            <person name="Okamoto M."/>
            <person name="Ono N."/>
            <person name="Saji S."/>
            <person name="Sakaguchi M."/>
            <person name="Sakai K."/>
            <person name="Shibata M."/>
            <person name="Shimokawa T."/>
            <person name="Song J."/>
            <person name="Takazaki Y."/>
            <person name="Terasawa K."/>
            <person name="Tsugane M."/>
            <person name="Tsuji K."/>
            <person name="Ueda S."/>
            <person name="Waki K."/>
            <person name="Yamagata H."/>
            <person name="Yamamoto M."/>
            <person name="Yamamoto S."/>
            <person name="Yamane H."/>
            <person name="Yoshiki S."/>
            <person name="Yoshihara R."/>
            <person name="Yukawa K."/>
            <person name="Zhong H."/>
            <person name="Yano M."/>
            <person name="Yuan Q."/>
            <person name="Ouyang S."/>
            <person name="Liu J."/>
            <person name="Jones K.M."/>
            <person name="Gansberger K."/>
            <person name="Moffat K."/>
            <person name="Hill J."/>
            <person name="Bera J."/>
            <person name="Fadrosh D."/>
            <person name="Jin S."/>
            <person name="Johri S."/>
            <person name="Kim M."/>
            <person name="Overton L."/>
            <person name="Reardon M."/>
            <person name="Tsitrin T."/>
            <person name="Vuong H."/>
            <person name="Weaver B."/>
            <person name="Ciecko A."/>
            <person name="Tallon L."/>
            <person name="Jackson J."/>
            <person name="Pai G."/>
            <person name="Aken S.V."/>
            <person name="Utterback T."/>
            <person name="Reidmuller S."/>
            <person name="Feldblyum T."/>
            <person name="Hsiao J."/>
            <person name="Zismann V."/>
            <person name="Iobst S."/>
            <person name="de Vazeille A.R."/>
            <person name="Buell C.R."/>
            <person name="Ying K."/>
            <person name="Li Y."/>
            <person name="Lu T."/>
            <person name="Huang Y."/>
            <person name="Zhao Q."/>
            <person name="Feng Q."/>
            <person name="Zhang L."/>
            <person name="Zhu J."/>
            <person name="Weng Q."/>
            <person name="Mu J."/>
            <person name="Lu Y."/>
            <person name="Fan D."/>
            <person name="Liu Y."/>
            <person name="Guan J."/>
            <person name="Zhang Y."/>
            <person name="Yu S."/>
            <person name="Liu X."/>
            <person name="Zhang Y."/>
            <person name="Hong G."/>
            <person name="Han B."/>
            <person name="Choisne N."/>
            <person name="Demange N."/>
            <person name="Orjeda G."/>
            <person name="Samain S."/>
            <person name="Cattolico L."/>
            <person name="Pelletier E."/>
            <person name="Couloux A."/>
            <person name="Segurens B."/>
            <person name="Wincker P."/>
            <person name="D'Hont A."/>
            <person name="Scarpelli C."/>
            <person name="Weissenbach J."/>
            <person name="Salanoubat M."/>
            <person name="Quetier F."/>
            <person name="Yu Y."/>
            <person name="Kim H.R."/>
            <person name="Rambo T."/>
            <person name="Currie J."/>
            <person name="Collura K."/>
            <person name="Luo M."/>
            <person name="Yang T."/>
            <person name="Ammiraju J.S.S."/>
            <person name="Engler F."/>
            <person name="Soderlund C."/>
            <person name="Wing R.A."/>
            <person name="Palmer L.E."/>
            <person name="de la Bastide M."/>
            <person name="Spiegel L."/>
            <person name="Nascimento L."/>
            <person name="Zutavern T."/>
            <person name="O'Shaughnessy A."/>
            <person name="Dike S."/>
            <person name="Dedhia N."/>
            <person name="Preston R."/>
            <person name="Balija V."/>
            <person name="McCombie W.R."/>
            <person name="Chow T."/>
            <person name="Chen H."/>
            <person name="Chung M."/>
            <person name="Chen C."/>
            <person name="Shaw J."/>
            <person name="Wu H."/>
            <person name="Hsiao K."/>
            <person name="Chao Y."/>
            <person name="Chu M."/>
            <person name="Cheng C."/>
            <person name="Hour A."/>
            <person name="Lee P."/>
            <person name="Lin S."/>
            <person name="Lin Y."/>
            <person name="Liou J."/>
            <person name="Liu S."/>
            <person name="Hsing Y."/>
            <person name="Raghuvanshi S."/>
            <person name="Mohanty A."/>
            <person name="Bharti A.K."/>
            <person name="Gaur A."/>
            <person name="Gupta V."/>
            <person name="Kumar D."/>
            <person name="Ravi V."/>
            <person name="Vij S."/>
            <person name="Kapur A."/>
            <person name="Khurana P."/>
            <person name="Khurana P."/>
            <person name="Khurana J.P."/>
            <person name="Tyagi A.K."/>
            <person name="Gaikwad K."/>
            <person name="Singh A."/>
            <person name="Dalal V."/>
            <person name="Srivastava S."/>
            <person name="Dixit A."/>
            <person name="Pal A.K."/>
            <person name="Ghazi I.A."/>
            <person name="Yadav M."/>
            <person name="Pandit A."/>
            <person name="Bhargava A."/>
            <person name="Sureshbabu K."/>
            <person name="Batra K."/>
            <person name="Sharma T.R."/>
            <person name="Mohapatra T."/>
            <person name="Singh N.K."/>
            <person name="Messing J."/>
            <person name="Nelson A.B."/>
            <person name="Fuks G."/>
            <person name="Kavchok S."/>
            <person name="Keizer G."/>
            <person name="Linton E."/>
            <person name="Llaca V."/>
            <person name="Song R."/>
            <person name="Tanyolac B."/>
            <person name="Young S."/>
            <person name="Ho-Il K."/>
            <person name="Hahn J.H."/>
            <person name="Sangsakoo G."/>
            <person name="Vanavichit A."/>
            <person name="de Mattos Luiz.A.T."/>
            <person name="Zimmer P.D."/>
            <person name="Malone G."/>
            <person name="Dellagostin O."/>
            <person name="de Oliveira A.C."/>
            <person name="Bevan M."/>
            <person name="Bancroft I."/>
            <person name="Minx P."/>
            <person name="Cordum H."/>
            <person name="Wilson R."/>
            <person name="Cheng Z."/>
            <person name="Jin W."/>
            <person name="Jiang J."/>
            <person name="Leong S.A."/>
            <person name="Iwama H."/>
            <person name="Gojobori T."/>
            <person name="Itoh T."/>
            <person name="Niimura Y."/>
            <person name="Fujii Y."/>
            <person name="Habara T."/>
            <person name="Sakai H."/>
            <person name="Sato Y."/>
            <person name="Wilson G."/>
            <person name="Kumar K."/>
            <person name="McCouch S."/>
            <person name="Juretic N."/>
            <person name="Hoen D."/>
            <person name="Wright S."/>
            <person name="Bruskiewich R."/>
            <person name="Bureau T."/>
            <person name="Miyao A."/>
            <person name="Hirochika H."/>
            <person name="Nishikawa T."/>
            <person name="Kadowaki K."/>
            <person name="Sugiura M."/>
            <person name="Burr B."/>
            <person name="Sasaki T."/>
        </authorList>
    </citation>
    <scope>NUCLEOTIDE SEQUENCE [LARGE SCALE GENOMIC DNA]</scope>
    <source>
        <strain evidence="3">cv. Nipponbare</strain>
    </source>
</reference>
<accession>A0A0P0V7L3</accession>
<protein>
    <submittedName>
        <fullName evidence="2">Os01g0723075 protein</fullName>
    </submittedName>
</protein>
<proteinExistence type="predicted"/>
<gene>
    <name evidence="2" type="ordered locus">Os01g0723075</name>
    <name evidence="2" type="ORF">OSNPB_010723075</name>
</gene>
<dbReference type="InParanoid" id="A0A0P0V7L3"/>
<feature type="compositionally biased region" description="Basic residues" evidence="1">
    <location>
        <begin position="50"/>
        <end position="61"/>
    </location>
</feature>
<dbReference type="PaxDb" id="39947-A0A0P0V7L3"/>
<evidence type="ECO:0000313" key="2">
    <source>
        <dbReference type="EMBL" id="BAS74103.1"/>
    </source>
</evidence>
<name>A0A0P0V7L3_ORYSJ</name>
<feature type="region of interest" description="Disordered" evidence="1">
    <location>
        <begin position="47"/>
        <end position="73"/>
    </location>
</feature>
<sequence length="118" mass="13261">MRGTAADLQWPLRPLALFSTDEKGSEEAEARRARLLVPAQPRLCLDSPAHRRRLQRRRRRHGAADTQCHHVHPPPWQAQLARSAGAAILLLDEHEGGGLNSGRWKARFARATVLRRGV</sequence>
<reference evidence="2 3" key="3">
    <citation type="journal article" date="2013" name="Rice">
        <title>Improvement of the Oryza sativa Nipponbare reference genome using next generation sequence and optical map data.</title>
        <authorList>
            <person name="Kawahara Y."/>
            <person name="de la Bastide M."/>
            <person name="Hamilton J.P."/>
            <person name="Kanamori H."/>
            <person name="McCombie W.R."/>
            <person name="Ouyang S."/>
            <person name="Schwartz D.C."/>
            <person name="Tanaka T."/>
            <person name="Wu J."/>
            <person name="Zhou S."/>
            <person name="Childs K.L."/>
            <person name="Davidson R.M."/>
            <person name="Lin H."/>
            <person name="Quesada-Ocampo L."/>
            <person name="Vaillancourt B."/>
            <person name="Sakai H."/>
            <person name="Lee S.S."/>
            <person name="Kim J."/>
            <person name="Numa H."/>
            <person name="Itoh T."/>
            <person name="Buell C.R."/>
            <person name="Matsumoto T."/>
        </authorList>
    </citation>
    <scope>NUCLEOTIDE SEQUENCE [LARGE SCALE GENOMIC DNA]</scope>
    <source>
        <strain evidence="3">cv. Nipponbare</strain>
    </source>
</reference>
<evidence type="ECO:0000313" key="3">
    <source>
        <dbReference type="Proteomes" id="UP000059680"/>
    </source>
</evidence>
<organism evidence="2 3">
    <name type="scientific">Oryza sativa subsp. japonica</name>
    <name type="common">Rice</name>
    <dbReference type="NCBI Taxonomy" id="39947"/>
    <lineage>
        <taxon>Eukaryota</taxon>
        <taxon>Viridiplantae</taxon>
        <taxon>Streptophyta</taxon>
        <taxon>Embryophyta</taxon>
        <taxon>Tracheophyta</taxon>
        <taxon>Spermatophyta</taxon>
        <taxon>Magnoliopsida</taxon>
        <taxon>Liliopsida</taxon>
        <taxon>Poales</taxon>
        <taxon>Poaceae</taxon>
        <taxon>BOP clade</taxon>
        <taxon>Oryzoideae</taxon>
        <taxon>Oryzeae</taxon>
        <taxon>Oryzinae</taxon>
        <taxon>Oryza</taxon>
        <taxon>Oryza sativa</taxon>
    </lineage>
</organism>
<evidence type="ECO:0000256" key="1">
    <source>
        <dbReference type="SAM" id="MobiDB-lite"/>
    </source>
</evidence>